<organism evidence="16 17">
    <name type="scientific">Bordetella genomosp. 4</name>
    <dbReference type="NCBI Taxonomy" id="463044"/>
    <lineage>
        <taxon>Bacteria</taxon>
        <taxon>Pseudomonadati</taxon>
        <taxon>Pseudomonadota</taxon>
        <taxon>Betaproteobacteria</taxon>
        <taxon>Burkholderiales</taxon>
        <taxon>Alcaligenaceae</taxon>
        <taxon>Bordetella</taxon>
    </lineage>
</organism>
<keyword evidence="10 13" id="KW-1133">Transmembrane helix</keyword>
<sequence length="468" mass="51284">MRWRRTSKGSPADSPRGYSLRRRLISTTLGSSIAVGVISTVIVLALAWKEVSDTFDDTLEEGARLVLALGEGISAGGLPARSRDDDAQPALRLDYQIISREGVVIRRGEDAPKRPFVDPGKRDDRFYDVKASGKRWRVYIRKHDSLGFSVQIGQEWEDRTDLIVDMLESLAWPLIGLWLLLGLVNWWLIRRLVAPLERMAREMETKSPADLSALMYDGNAREVRTVVVALNRLLSRLAQALEGERRFTADAAHELRTPLAALASRIQVMQRRLSTEGAQSVATDLQRLRDDVARSTALVENLLQLARLDPESADALVSNTLDTRALLEEVVRACAPEAAARNIAISVHCDVATLAGNRDALLTALRNLVHNSISYGRVGGRVEITAKRAGDTVTLAVRDDGDGVSDADCQRLTQRFFRVLGSGVQGSGLGLSIVARVAELHHADLQFGPGLDGRGLGVVLAFPLKSPR</sequence>
<keyword evidence="4" id="KW-0597">Phosphoprotein</keyword>
<evidence type="ECO:0000313" key="16">
    <source>
        <dbReference type="EMBL" id="OZI52869.1"/>
    </source>
</evidence>
<dbReference type="GO" id="GO:0000155">
    <property type="term" value="F:phosphorelay sensor kinase activity"/>
    <property type="evidence" value="ECO:0007669"/>
    <property type="project" value="InterPro"/>
</dbReference>
<dbReference type="Proteomes" id="UP000216885">
    <property type="component" value="Unassembled WGS sequence"/>
</dbReference>
<feature type="domain" description="HAMP" evidence="15">
    <location>
        <begin position="190"/>
        <end position="242"/>
    </location>
</feature>
<gene>
    <name evidence="16" type="ORF">CAL20_19590</name>
</gene>
<dbReference type="SUPFAM" id="SSF55874">
    <property type="entry name" value="ATPase domain of HSP90 chaperone/DNA topoisomerase II/histidine kinase"/>
    <property type="match status" value="1"/>
</dbReference>
<accession>A0A261TTB0</accession>
<feature type="transmembrane region" description="Helical" evidence="13">
    <location>
        <begin position="24"/>
        <end position="48"/>
    </location>
</feature>
<dbReference type="SUPFAM" id="SSF47384">
    <property type="entry name" value="Homodimeric domain of signal transducing histidine kinase"/>
    <property type="match status" value="1"/>
</dbReference>
<reference evidence="16 17" key="1">
    <citation type="submission" date="2017-05" db="EMBL/GenBank/DDBJ databases">
        <title>Complete and WGS of Bordetella genogroups.</title>
        <authorList>
            <person name="Spilker T."/>
            <person name="LiPuma J."/>
        </authorList>
    </citation>
    <scope>NUCLEOTIDE SEQUENCE [LARGE SCALE GENOMIC DNA]</scope>
    <source>
        <strain evidence="16 17">AU9919</strain>
    </source>
</reference>
<evidence type="ECO:0000256" key="7">
    <source>
        <dbReference type="ARBA" id="ARBA00022741"/>
    </source>
</evidence>
<dbReference type="InterPro" id="IPR003594">
    <property type="entry name" value="HATPase_dom"/>
</dbReference>
<name>A0A261TTB0_9BORD</name>
<evidence type="ECO:0000256" key="2">
    <source>
        <dbReference type="ARBA" id="ARBA00004141"/>
    </source>
</evidence>
<dbReference type="InterPro" id="IPR003661">
    <property type="entry name" value="HisK_dim/P_dom"/>
</dbReference>
<dbReference type="EC" id="2.7.13.3" evidence="3"/>
<dbReference type="SMART" id="SM00387">
    <property type="entry name" value="HATPase_c"/>
    <property type="match status" value="1"/>
</dbReference>
<dbReference type="GO" id="GO:0005524">
    <property type="term" value="F:ATP binding"/>
    <property type="evidence" value="ECO:0007669"/>
    <property type="project" value="UniProtKB-KW"/>
</dbReference>
<keyword evidence="17" id="KW-1185">Reference proteome</keyword>
<evidence type="ECO:0000259" key="14">
    <source>
        <dbReference type="PROSITE" id="PS50109"/>
    </source>
</evidence>
<keyword evidence="6 13" id="KW-0812">Transmembrane</keyword>
<keyword evidence="7" id="KW-0547">Nucleotide-binding</keyword>
<dbReference type="Pfam" id="PF02518">
    <property type="entry name" value="HATPase_c"/>
    <property type="match status" value="1"/>
</dbReference>
<feature type="transmembrane region" description="Helical" evidence="13">
    <location>
        <begin position="170"/>
        <end position="189"/>
    </location>
</feature>
<dbReference type="PANTHER" id="PTHR45436">
    <property type="entry name" value="SENSOR HISTIDINE KINASE YKOH"/>
    <property type="match status" value="1"/>
</dbReference>
<dbReference type="InterPro" id="IPR036890">
    <property type="entry name" value="HATPase_C_sf"/>
</dbReference>
<dbReference type="Gene3D" id="3.30.565.10">
    <property type="entry name" value="Histidine kinase-like ATPase, C-terminal domain"/>
    <property type="match status" value="1"/>
</dbReference>
<keyword evidence="9" id="KW-0067">ATP-binding</keyword>
<proteinExistence type="predicted"/>
<dbReference type="SMART" id="SM00388">
    <property type="entry name" value="HisKA"/>
    <property type="match status" value="1"/>
</dbReference>
<evidence type="ECO:0000256" key="5">
    <source>
        <dbReference type="ARBA" id="ARBA00022679"/>
    </source>
</evidence>
<dbReference type="Pfam" id="PF00512">
    <property type="entry name" value="HisKA"/>
    <property type="match status" value="1"/>
</dbReference>
<keyword evidence="5" id="KW-0808">Transferase</keyword>
<evidence type="ECO:0000256" key="12">
    <source>
        <dbReference type="ARBA" id="ARBA00023136"/>
    </source>
</evidence>
<evidence type="ECO:0000256" key="1">
    <source>
        <dbReference type="ARBA" id="ARBA00000085"/>
    </source>
</evidence>
<dbReference type="PRINTS" id="PR00344">
    <property type="entry name" value="BCTRLSENSOR"/>
</dbReference>
<dbReference type="Pfam" id="PF08521">
    <property type="entry name" value="2CSK_N"/>
    <property type="match status" value="1"/>
</dbReference>
<dbReference type="InterPro" id="IPR050428">
    <property type="entry name" value="TCS_sensor_his_kinase"/>
</dbReference>
<dbReference type="EMBL" id="NEVQ01000020">
    <property type="protein sequence ID" value="OZI52869.1"/>
    <property type="molecule type" value="Genomic_DNA"/>
</dbReference>
<dbReference type="AlphaFoldDB" id="A0A261TTB0"/>
<keyword evidence="11" id="KW-0902">Two-component regulatory system</keyword>
<dbReference type="InterPro" id="IPR005467">
    <property type="entry name" value="His_kinase_dom"/>
</dbReference>
<evidence type="ECO:0000256" key="10">
    <source>
        <dbReference type="ARBA" id="ARBA00022989"/>
    </source>
</evidence>
<comment type="caution">
    <text evidence="16">The sequence shown here is derived from an EMBL/GenBank/DDBJ whole genome shotgun (WGS) entry which is preliminary data.</text>
</comment>
<evidence type="ECO:0000256" key="4">
    <source>
        <dbReference type="ARBA" id="ARBA00022553"/>
    </source>
</evidence>
<dbReference type="InterPro" id="IPR013727">
    <property type="entry name" value="2CSK_N"/>
</dbReference>
<dbReference type="PROSITE" id="PS50109">
    <property type="entry name" value="HIS_KIN"/>
    <property type="match status" value="1"/>
</dbReference>
<dbReference type="CDD" id="cd00082">
    <property type="entry name" value="HisKA"/>
    <property type="match status" value="1"/>
</dbReference>
<evidence type="ECO:0000256" key="8">
    <source>
        <dbReference type="ARBA" id="ARBA00022777"/>
    </source>
</evidence>
<dbReference type="RefSeq" id="WP_094838717.1">
    <property type="nucleotide sequence ID" value="NZ_NEVQ01000020.1"/>
</dbReference>
<evidence type="ECO:0000256" key="3">
    <source>
        <dbReference type="ARBA" id="ARBA00012438"/>
    </source>
</evidence>
<evidence type="ECO:0000256" key="9">
    <source>
        <dbReference type="ARBA" id="ARBA00022840"/>
    </source>
</evidence>
<dbReference type="InterPro" id="IPR003660">
    <property type="entry name" value="HAMP_dom"/>
</dbReference>
<evidence type="ECO:0000256" key="13">
    <source>
        <dbReference type="SAM" id="Phobius"/>
    </source>
</evidence>
<dbReference type="PANTHER" id="PTHR45436:SF14">
    <property type="entry name" value="SENSOR PROTEIN QSEC"/>
    <property type="match status" value="1"/>
</dbReference>
<keyword evidence="12 13" id="KW-0472">Membrane</keyword>
<keyword evidence="8 16" id="KW-0418">Kinase</keyword>
<dbReference type="GO" id="GO:0005886">
    <property type="term" value="C:plasma membrane"/>
    <property type="evidence" value="ECO:0007669"/>
    <property type="project" value="TreeGrafter"/>
</dbReference>
<evidence type="ECO:0000259" key="15">
    <source>
        <dbReference type="PROSITE" id="PS50885"/>
    </source>
</evidence>
<dbReference type="InterPro" id="IPR036097">
    <property type="entry name" value="HisK_dim/P_sf"/>
</dbReference>
<dbReference type="PROSITE" id="PS50885">
    <property type="entry name" value="HAMP"/>
    <property type="match status" value="1"/>
</dbReference>
<dbReference type="Gene3D" id="1.10.287.130">
    <property type="match status" value="1"/>
</dbReference>
<dbReference type="InterPro" id="IPR004358">
    <property type="entry name" value="Sig_transdc_His_kin-like_C"/>
</dbReference>
<evidence type="ECO:0000313" key="17">
    <source>
        <dbReference type="Proteomes" id="UP000216885"/>
    </source>
</evidence>
<protein>
    <recommendedName>
        <fullName evidence="3">histidine kinase</fullName>
        <ecNumber evidence="3">2.7.13.3</ecNumber>
    </recommendedName>
</protein>
<evidence type="ECO:0000256" key="6">
    <source>
        <dbReference type="ARBA" id="ARBA00022692"/>
    </source>
</evidence>
<comment type="subcellular location">
    <subcellularLocation>
        <location evidence="2">Membrane</location>
        <topology evidence="2">Multi-pass membrane protein</topology>
    </subcellularLocation>
</comment>
<feature type="domain" description="Histidine kinase" evidence="14">
    <location>
        <begin position="250"/>
        <end position="466"/>
    </location>
</feature>
<comment type="catalytic activity">
    <reaction evidence="1">
        <text>ATP + protein L-histidine = ADP + protein N-phospho-L-histidine.</text>
        <dbReference type="EC" id="2.7.13.3"/>
    </reaction>
</comment>
<evidence type="ECO:0000256" key="11">
    <source>
        <dbReference type="ARBA" id="ARBA00023012"/>
    </source>
</evidence>